<accession>A0A1A9GQZ9</accession>
<dbReference type="SUPFAM" id="SSF52833">
    <property type="entry name" value="Thioredoxin-like"/>
    <property type="match status" value="1"/>
</dbReference>
<dbReference type="STRING" id="1300347.I601_4121"/>
<dbReference type="Proteomes" id="UP000077868">
    <property type="component" value="Chromosome"/>
</dbReference>
<evidence type="ECO:0000313" key="2">
    <source>
        <dbReference type="Proteomes" id="UP000077868"/>
    </source>
</evidence>
<dbReference type="EMBL" id="CP015079">
    <property type="protein sequence ID" value="ANH40516.1"/>
    <property type="molecule type" value="Genomic_DNA"/>
</dbReference>
<gene>
    <name evidence="1" type="ORF">I601_4121</name>
</gene>
<sequence length="92" mass="9693">MLAEAARDNPDVRFVGINTQDRSEAAADLLARTGVTYPQLVDVDAVVLGYTRVPGLPVTLALDADGKVVDRVIGEISGAELATLLDSLAEQE</sequence>
<dbReference type="PATRIC" id="fig|1300347.3.peg.4131"/>
<evidence type="ECO:0000313" key="1">
    <source>
        <dbReference type="EMBL" id="ANH40516.1"/>
    </source>
</evidence>
<reference evidence="1 2" key="1">
    <citation type="submission" date="2016-03" db="EMBL/GenBank/DDBJ databases">
        <title>Complete genome sequence of a soil Actinobacterium, Nocardioides dokdonensis FR1436.</title>
        <authorList>
            <person name="Kwon S.-K."/>
            <person name="Kim K."/>
            <person name="Kim J.F."/>
        </authorList>
    </citation>
    <scope>NUCLEOTIDE SEQUENCE [LARGE SCALE GENOMIC DNA]</scope>
    <source>
        <strain evidence="1 2">FR1436</strain>
    </source>
</reference>
<dbReference type="AlphaFoldDB" id="A0A1A9GQZ9"/>
<dbReference type="InterPro" id="IPR036249">
    <property type="entry name" value="Thioredoxin-like_sf"/>
</dbReference>
<keyword evidence="2" id="KW-1185">Reference proteome</keyword>
<dbReference type="CDD" id="cd02966">
    <property type="entry name" value="TlpA_like_family"/>
    <property type="match status" value="1"/>
</dbReference>
<proteinExistence type="predicted"/>
<name>A0A1A9GQZ9_9ACTN</name>
<organism evidence="1 2">
    <name type="scientific">Nocardioides dokdonensis FR1436</name>
    <dbReference type="NCBI Taxonomy" id="1300347"/>
    <lineage>
        <taxon>Bacteria</taxon>
        <taxon>Bacillati</taxon>
        <taxon>Actinomycetota</taxon>
        <taxon>Actinomycetes</taxon>
        <taxon>Propionibacteriales</taxon>
        <taxon>Nocardioidaceae</taxon>
        <taxon>Nocardioides</taxon>
    </lineage>
</organism>
<dbReference type="Gene3D" id="3.40.30.10">
    <property type="entry name" value="Glutaredoxin"/>
    <property type="match status" value="1"/>
</dbReference>
<protein>
    <submittedName>
        <fullName evidence="1">Thiol-disulfide oxidoreductase</fullName>
    </submittedName>
</protein>
<dbReference type="KEGG" id="ndk:I601_4121"/>